<organism evidence="2 3">
    <name type="scientific">Blastomonas fulva</name>
    <dbReference type="NCBI Taxonomy" id="1550728"/>
    <lineage>
        <taxon>Bacteria</taxon>
        <taxon>Pseudomonadati</taxon>
        <taxon>Pseudomonadota</taxon>
        <taxon>Alphaproteobacteria</taxon>
        <taxon>Sphingomonadales</taxon>
        <taxon>Sphingomonadaceae</taxon>
        <taxon>Blastomonas</taxon>
    </lineage>
</organism>
<accession>A0ABN5B2D5</accession>
<protein>
    <submittedName>
        <fullName evidence="2">Carboxymethylenebutenolidase</fullName>
    </submittedName>
</protein>
<name>A0ABN5B2D5_9SPHN</name>
<dbReference type="SUPFAM" id="SSF53474">
    <property type="entry name" value="alpha/beta-Hydrolases"/>
    <property type="match status" value="1"/>
</dbReference>
<dbReference type="Proteomes" id="UP000258016">
    <property type="component" value="Chromosome"/>
</dbReference>
<dbReference type="InterPro" id="IPR029058">
    <property type="entry name" value="AB_hydrolase_fold"/>
</dbReference>
<dbReference type="PANTHER" id="PTHR46623:SF6">
    <property type="entry name" value="ALPHA_BETA-HYDROLASES SUPERFAMILY PROTEIN"/>
    <property type="match status" value="1"/>
</dbReference>
<dbReference type="PANTHER" id="PTHR46623">
    <property type="entry name" value="CARBOXYMETHYLENEBUTENOLIDASE-RELATED"/>
    <property type="match status" value="1"/>
</dbReference>
<evidence type="ECO:0000313" key="3">
    <source>
        <dbReference type="Proteomes" id="UP000258016"/>
    </source>
</evidence>
<gene>
    <name evidence="2" type="ORF">B5J99_06225</name>
</gene>
<proteinExistence type="predicted"/>
<feature type="domain" description="Dienelactone hydrolase" evidence="1">
    <location>
        <begin position="29"/>
        <end position="247"/>
    </location>
</feature>
<dbReference type="Pfam" id="PF01738">
    <property type="entry name" value="DLH"/>
    <property type="match status" value="1"/>
</dbReference>
<dbReference type="InterPro" id="IPR002925">
    <property type="entry name" value="Dienelactn_hydro"/>
</dbReference>
<reference evidence="2 3" key="1">
    <citation type="submission" date="2017-03" db="EMBL/GenBank/DDBJ databases">
        <title>Complete genome sequence of Blastomonas fulva degrading microcsystin LR.</title>
        <authorList>
            <person name="Lee H.-g."/>
            <person name="Jin L."/>
            <person name="oh H.-M."/>
        </authorList>
    </citation>
    <scope>NUCLEOTIDE SEQUENCE [LARGE SCALE GENOMIC DNA]</scope>
    <source>
        <strain evidence="2 3">T2</strain>
    </source>
</reference>
<evidence type="ECO:0000259" key="1">
    <source>
        <dbReference type="Pfam" id="PF01738"/>
    </source>
</evidence>
<dbReference type="Gene3D" id="3.40.50.1820">
    <property type="entry name" value="alpha/beta hydrolase"/>
    <property type="match status" value="1"/>
</dbReference>
<keyword evidence="3" id="KW-1185">Reference proteome</keyword>
<sequence length="249" mass="26483">MAAKANELMMESKMGSTHNIQTFDHEGTFSAYVAAPEGTPKAAIIVIQEIFGVNPGIRQKCDGWAGQGYLAVAPDLFWRIKPGLELDPDVEAELQEAFGYFGQYDPNDGVQDIEATIRAIRAGIGGLGGVAKVGAVGYCLGGKLAYMVAARTDIDASVGYYGVMIDQMLDESHAIANPLMLHIPTADHLVGPEAQAAVHAGLDSHPRVTLHDYEGLDHGFAAEMGNRRDEAGAQLADGRTAAFFAEHLA</sequence>
<dbReference type="InterPro" id="IPR051049">
    <property type="entry name" value="Dienelactone_hydrolase-like"/>
</dbReference>
<evidence type="ECO:0000313" key="2">
    <source>
        <dbReference type="EMBL" id="ASR51117.1"/>
    </source>
</evidence>
<dbReference type="EMBL" id="CP020083">
    <property type="protein sequence ID" value="ASR51117.1"/>
    <property type="molecule type" value="Genomic_DNA"/>
</dbReference>